<organism evidence="1 2">
    <name type="scientific">Natronocalculus amylovorans</name>
    <dbReference type="NCBI Taxonomy" id="2917812"/>
    <lineage>
        <taxon>Archaea</taxon>
        <taxon>Methanobacteriati</taxon>
        <taxon>Methanobacteriota</taxon>
        <taxon>Stenosarchaea group</taxon>
        <taxon>Halobacteria</taxon>
        <taxon>Halobacteriales</taxon>
        <taxon>Haloferacaceae</taxon>
        <taxon>Natronocalculus</taxon>
    </lineage>
</organism>
<dbReference type="PANTHER" id="PTHR42203:SF2">
    <property type="entry name" value="UPF0058 PROTEIN MJ1205"/>
    <property type="match status" value="1"/>
</dbReference>
<evidence type="ECO:0000313" key="1">
    <source>
        <dbReference type="EMBL" id="MCL9816915.1"/>
    </source>
</evidence>
<dbReference type="InterPro" id="IPR002753">
    <property type="entry name" value="UPF0058"/>
</dbReference>
<dbReference type="PANTHER" id="PTHR42203">
    <property type="entry name" value="UPF0058 PROTEIN MJ1205"/>
    <property type="match status" value="1"/>
</dbReference>
<comment type="caution">
    <text evidence="1">The sequence shown here is derived from an EMBL/GenBank/DDBJ whole genome shotgun (WGS) entry which is preliminary data.</text>
</comment>
<keyword evidence="2" id="KW-1185">Reference proteome</keyword>
<dbReference type="RefSeq" id="WP_174653933.1">
    <property type="nucleotide sequence ID" value="NZ_JAKRVX010000003.1"/>
</dbReference>
<evidence type="ECO:0000313" key="2">
    <source>
        <dbReference type="Proteomes" id="UP001203207"/>
    </source>
</evidence>
<dbReference type="Proteomes" id="UP001203207">
    <property type="component" value="Unassembled WGS sequence"/>
</dbReference>
<dbReference type="EMBL" id="JAKRVX010000003">
    <property type="protein sequence ID" value="MCL9816915.1"/>
    <property type="molecule type" value="Genomic_DNA"/>
</dbReference>
<name>A0AAE3FXB5_9EURY</name>
<dbReference type="InterPro" id="IPR036519">
    <property type="entry name" value="UPF0058_sf"/>
</dbReference>
<sequence>MKKNELMHMHALLAQLVEDLVSREVVSSAHFEPYRSLDITPVDFRVRRDRHEEAVLLLASLLASAVTDTEQSTESVHAR</sequence>
<proteinExistence type="predicted"/>
<reference evidence="1" key="1">
    <citation type="journal article" date="2022" name="Syst. Appl. Microbiol.">
        <title>Natronocalculus amylovorans gen. nov., sp. nov., and Natranaeroarchaeum aerophilus sp. nov., dominant culturable amylolytic natronoarchaea from hypersaline soda lakes in southwestern Siberia.</title>
        <authorList>
            <person name="Sorokin D.Y."/>
            <person name="Elcheninov A.G."/>
            <person name="Khizhniak T.V."/>
            <person name="Koenen M."/>
            <person name="Bale N.J."/>
            <person name="Damste J.S.S."/>
            <person name="Kublanov I.V."/>
        </authorList>
    </citation>
    <scope>NUCLEOTIDE SEQUENCE</scope>
    <source>
        <strain evidence="1">AArc-St2</strain>
    </source>
</reference>
<gene>
    <name evidence="1" type="ORF">AArcSt2_08165</name>
</gene>
<accession>A0AAE3FXB5</accession>
<dbReference type="Gene3D" id="1.20.1270.110">
    <property type="entry name" value="Uncharacterised protein family UPF0058"/>
    <property type="match status" value="1"/>
</dbReference>
<dbReference type="AlphaFoldDB" id="A0AAE3FXB5"/>
<dbReference type="SUPFAM" id="SSF140371">
    <property type="entry name" value="Vng1086c-like"/>
    <property type="match status" value="1"/>
</dbReference>
<dbReference type="Pfam" id="PF01893">
    <property type="entry name" value="UPF0058"/>
    <property type="match status" value="1"/>
</dbReference>
<reference evidence="1" key="2">
    <citation type="submission" date="2022-02" db="EMBL/GenBank/DDBJ databases">
        <authorList>
            <person name="Elcheninov A.G."/>
            <person name="Sorokin D.Y."/>
            <person name="Kublanov I.V."/>
        </authorList>
    </citation>
    <scope>NUCLEOTIDE SEQUENCE</scope>
    <source>
        <strain evidence="1">AArc-St2</strain>
    </source>
</reference>
<protein>
    <submittedName>
        <fullName evidence="1">UPF0058 family protein</fullName>
    </submittedName>
</protein>